<comment type="caution">
    <text evidence="1">The sequence shown here is derived from an EMBL/GenBank/DDBJ whole genome shotgun (WGS) entry which is preliminary data.</text>
</comment>
<name>A0ACA9MRR7_9GLOM</name>
<proteinExistence type="predicted"/>
<evidence type="ECO:0000313" key="1">
    <source>
        <dbReference type="EMBL" id="CAG8609881.1"/>
    </source>
</evidence>
<accession>A0ACA9MRR7</accession>
<sequence>MELSSSSETSCPINKLPFELVTAVASLLDHPADILSLTRSSKRFFQSLTSQHALFVWKAARKAFQPASIPDPPKLFTEYGWVAFIFGPNNCARCQKRTFDLPWSLRLRAHMCKASLVTGLSSRLLNDLLSFFLNKEEPVPPEIASKLRSNCNVPDPRRWICDSLPSLEYGKNLISDLLSDFVPRVYRKKDWDYIISRIVSIVNSEKPVNIEPRLEVTIGILPPFQILMYTTSGLKENREQILLETSVIMKALTNSLTSSDINSQLASKPMQGLIMTELAQWLDIALQQTRQKLGYYDPSNKHGRGKKDSSLVWRPTENKLDPESRVTSWFTCTKCNDVEPRFKRMMVLSFEGVCTHKCKEKHKSVKDRTPWDINNFILNTRAQEAARKMLSLLQIEEESRTSWRVLKRSDEFICNSCPGAMRYMTFADMIRHSQRHETQDIGWMSSDIKEATRISTYRFSYADLASGKYPEEVKKKQFYCVHCTLKNPNPDLRDFNSLRSHIKSKSEDYKFVEDPSLHKNGIEALSEQSSNEDAG</sequence>
<evidence type="ECO:0000313" key="2">
    <source>
        <dbReference type="Proteomes" id="UP000789525"/>
    </source>
</evidence>
<keyword evidence="2" id="KW-1185">Reference proteome</keyword>
<reference evidence="1" key="1">
    <citation type="submission" date="2021-06" db="EMBL/GenBank/DDBJ databases">
        <authorList>
            <person name="Kallberg Y."/>
            <person name="Tangrot J."/>
            <person name="Rosling A."/>
        </authorList>
    </citation>
    <scope>NUCLEOTIDE SEQUENCE</scope>
    <source>
        <strain evidence="1">CL356</strain>
    </source>
</reference>
<protein>
    <submittedName>
        <fullName evidence="1">11673_t:CDS:1</fullName>
    </submittedName>
</protein>
<dbReference type="EMBL" id="CAJVPT010015183">
    <property type="protein sequence ID" value="CAG8609881.1"/>
    <property type="molecule type" value="Genomic_DNA"/>
</dbReference>
<gene>
    <name evidence="1" type="ORF">ACOLOM_LOCUS6978</name>
</gene>
<dbReference type="Proteomes" id="UP000789525">
    <property type="component" value="Unassembled WGS sequence"/>
</dbReference>
<organism evidence="1 2">
    <name type="scientific">Acaulospora colombiana</name>
    <dbReference type="NCBI Taxonomy" id="27376"/>
    <lineage>
        <taxon>Eukaryota</taxon>
        <taxon>Fungi</taxon>
        <taxon>Fungi incertae sedis</taxon>
        <taxon>Mucoromycota</taxon>
        <taxon>Glomeromycotina</taxon>
        <taxon>Glomeromycetes</taxon>
        <taxon>Diversisporales</taxon>
        <taxon>Acaulosporaceae</taxon>
        <taxon>Acaulospora</taxon>
    </lineage>
</organism>
<feature type="non-terminal residue" evidence="1">
    <location>
        <position position="535"/>
    </location>
</feature>